<evidence type="ECO:0000256" key="1">
    <source>
        <dbReference type="SAM" id="MobiDB-lite"/>
    </source>
</evidence>
<organism evidence="4 5">
    <name type="scientific">Pseudomonas fluvialis</name>
    <dbReference type="NCBI Taxonomy" id="1793966"/>
    <lineage>
        <taxon>Bacteria</taxon>
        <taxon>Pseudomonadati</taxon>
        <taxon>Pseudomonadota</taxon>
        <taxon>Gammaproteobacteria</taxon>
        <taxon>Pseudomonadales</taxon>
        <taxon>Pseudomonadaceae</taxon>
        <taxon>Pseudomonas</taxon>
    </lineage>
</organism>
<dbReference type="Gene3D" id="3.40.50.10610">
    <property type="entry name" value="ABC-type transport auxiliary lipoprotein component"/>
    <property type="match status" value="1"/>
</dbReference>
<protein>
    <submittedName>
        <fullName evidence="4">Putative lipoprotein YmbA</fullName>
    </submittedName>
</protein>
<dbReference type="SUPFAM" id="SSF159594">
    <property type="entry name" value="XCC0632-like"/>
    <property type="match status" value="1"/>
</dbReference>
<dbReference type="InterPro" id="IPR005586">
    <property type="entry name" value="ABC_trans_aux"/>
</dbReference>
<sequence length="230" mass="24629">MKFFPLAPMLALLGSLLITGCALQPSPQFYQLDAGQPVLPTLDKGPAVLLGPLKLADYLQRENLLQRESDGSLQLSQEARWAGSLEDDVGQLLVRQLAGRLDSSRVALYPDRVGFVGQWQVVLTIGRLDSGVSQPAVLEAQWRVLDAAGNLRDSRLLRLQAEHDGAVASQVKAQSQLLQQLAGELAATLGKLPVSSPPARATGKSAGQRPASVPKVAPSLPVPQAEVYRF</sequence>
<evidence type="ECO:0000256" key="2">
    <source>
        <dbReference type="SAM" id="SignalP"/>
    </source>
</evidence>
<feature type="domain" description="ABC-type transport auxiliary lipoprotein component" evidence="3">
    <location>
        <begin position="30"/>
        <end position="186"/>
    </location>
</feature>
<reference evidence="4 5" key="1">
    <citation type="submission" date="2020-08" db="EMBL/GenBank/DDBJ databases">
        <title>Functional genomics of gut bacteria from endangered species of beetles.</title>
        <authorList>
            <person name="Carlos-Shanley C."/>
        </authorList>
    </citation>
    <scope>NUCLEOTIDE SEQUENCE [LARGE SCALE GENOMIC DNA]</scope>
    <source>
        <strain evidence="4 5">S00202</strain>
    </source>
</reference>
<feature type="chain" id="PRO_5031395281" evidence="2">
    <location>
        <begin position="25"/>
        <end position="230"/>
    </location>
</feature>
<dbReference type="RefSeq" id="WP_184680047.1">
    <property type="nucleotide sequence ID" value="NZ_JACHLL010000001.1"/>
</dbReference>
<dbReference type="AlphaFoldDB" id="A0A7X0BP92"/>
<feature type="region of interest" description="Disordered" evidence="1">
    <location>
        <begin position="192"/>
        <end position="218"/>
    </location>
</feature>
<proteinExistence type="predicted"/>
<keyword evidence="2" id="KW-0732">Signal</keyword>
<keyword evidence="5" id="KW-1185">Reference proteome</keyword>
<gene>
    <name evidence="4" type="ORF">HNP49_000312</name>
</gene>
<keyword evidence="4" id="KW-0449">Lipoprotein</keyword>
<evidence type="ECO:0000313" key="4">
    <source>
        <dbReference type="EMBL" id="MBB6340162.1"/>
    </source>
</evidence>
<accession>A0A7X0BP92</accession>
<dbReference type="PROSITE" id="PS51257">
    <property type="entry name" value="PROKAR_LIPOPROTEIN"/>
    <property type="match status" value="1"/>
</dbReference>
<name>A0A7X0BP92_9PSED</name>
<dbReference type="EMBL" id="JACHLL010000001">
    <property type="protein sequence ID" value="MBB6340162.1"/>
    <property type="molecule type" value="Genomic_DNA"/>
</dbReference>
<evidence type="ECO:0000313" key="5">
    <source>
        <dbReference type="Proteomes" id="UP000557193"/>
    </source>
</evidence>
<dbReference type="Pfam" id="PF03886">
    <property type="entry name" value="ABC_trans_aux"/>
    <property type="match status" value="1"/>
</dbReference>
<evidence type="ECO:0000259" key="3">
    <source>
        <dbReference type="Pfam" id="PF03886"/>
    </source>
</evidence>
<dbReference type="Proteomes" id="UP000557193">
    <property type="component" value="Unassembled WGS sequence"/>
</dbReference>
<feature type="signal peptide" evidence="2">
    <location>
        <begin position="1"/>
        <end position="24"/>
    </location>
</feature>
<comment type="caution">
    <text evidence="4">The sequence shown here is derived from an EMBL/GenBank/DDBJ whole genome shotgun (WGS) entry which is preliminary data.</text>
</comment>